<reference evidence="1 2" key="1">
    <citation type="journal article" date="2014" name="Am. J. Bot.">
        <title>Genome assembly and annotation for red clover (Trifolium pratense; Fabaceae).</title>
        <authorList>
            <person name="Istvanek J."/>
            <person name="Jaros M."/>
            <person name="Krenek A."/>
            <person name="Repkova J."/>
        </authorList>
    </citation>
    <scope>NUCLEOTIDE SEQUENCE [LARGE SCALE GENOMIC DNA]</scope>
    <source>
        <strain evidence="2">cv. Tatra</strain>
        <tissue evidence="1">Young leaves</tissue>
    </source>
</reference>
<sequence>MNFDSPLLQNQNQNLLCFPQNSFSNFSRKIEDFVNFFNDDINFNNDSQSQTKESLISKQFNISIHPPKAPDIKEVIWRPPYVTLVKCNSDGASTLTSLACGGIFRNHNAELLCCFAENTGLNTTYFAELCGAMKAVEIAADNN</sequence>
<dbReference type="PANTHER" id="PTHR47723">
    <property type="entry name" value="OS05G0353850 PROTEIN"/>
    <property type="match status" value="1"/>
</dbReference>
<dbReference type="Proteomes" id="UP000236291">
    <property type="component" value="Unassembled WGS sequence"/>
</dbReference>
<evidence type="ECO:0000313" key="2">
    <source>
        <dbReference type="Proteomes" id="UP000236291"/>
    </source>
</evidence>
<dbReference type="EMBL" id="ASHM01052301">
    <property type="protein sequence ID" value="PNX86848.1"/>
    <property type="molecule type" value="Genomic_DNA"/>
</dbReference>
<gene>
    <name evidence="1" type="ORF">L195_g042931</name>
</gene>
<proteinExistence type="predicted"/>
<dbReference type="AlphaFoldDB" id="A0A2K3M7U5"/>
<protein>
    <submittedName>
        <fullName evidence="1">Ribonuclease H</fullName>
    </submittedName>
</protein>
<evidence type="ECO:0000313" key="1">
    <source>
        <dbReference type="EMBL" id="PNX86848.1"/>
    </source>
</evidence>
<organism evidence="1 2">
    <name type="scientific">Trifolium pratense</name>
    <name type="common">Red clover</name>
    <dbReference type="NCBI Taxonomy" id="57577"/>
    <lineage>
        <taxon>Eukaryota</taxon>
        <taxon>Viridiplantae</taxon>
        <taxon>Streptophyta</taxon>
        <taxon>Embryophyta</taxon>
        <taxon>Tracheophyta</taxon>
        <taxon>Spermatophyta</taxon>
        <taxon>Magnoliopsida</taxon>
        <taxon>eudicotyledons</taxon>
        <taxon>Gunneridae</taxon>
        <taxon>Pentapetalae</taxon>
        <taxon>rosids</taxon>
        <taxon>fabids</taxon>
        <taxon>Fabales</taxon>
        <taxon>Fabaceae</taxon>
        <taxon>Papilionoideae</taxon>
        <taxon>50 kb inversion clade</taxon>
        <taxon>NPAAA clade</taxon>
        <taxon>Hologalegina</taxon>
        <taxon>IRL clade</taxon>
        <taxon>Trifolieae</taxon>
        <taxon>Trifolium</taxon>
    </lineage>
</organism>
<accession>A0A2K3M7U5</accession>
<reference evidence="1 2" key="2">
    <citation type="journal article" date="2017" name="Front. Plant Sci.">
        <title>Gene Classification and Mining of Molecular Markers Useful in Red Clover (Trifolium pratense) Breeding.</title>
        <authorList>
            <person name="Istvanek J."/>
            <person name="Dluhosova J."/>
            <person name="Dluhos P."/>
            <person name="Patkova L."/>
            <person name="Nedelnik J."/>
            <person name="Repkova J."/>
        </authorList>
    </citation>
    <scope>NUCLEOTIDE SEQUENCE [LARGE SCALE GENOMIC DNA]</scope>
    <source>
        <strain evidence="2">cv. Tatra</strain>
        <tissue evidence="1">Young leaves</tissue>
    </source>
</reference>
<dbReference type="InterPro" id="IPR053151">
    <property type="entry name" value="RNase_H-like"/>
</dbReference>
<name>A0A2K3M7U5_TRIPR</name>
<dbReference type="PANTHER" id="PTHR47723:SF23">
    <property type="entry name" value="REVERSE TRANSCRIPTASE-LIKE PROTEIN"/>
    <property type="match status" value="1"/>
</dbReference>
<comment type="caution">
    <text evidence="1">The sequence shown here is derived from an EMBL/GenBank/DDBJ whole genome shotgun (WGS) entry which is preliminary data.</text>
</comment>